<keyword evidence="9" id="KW-0807">Transducer</keyword>
<evidence type="ECO:0000259" key="12">
    <source>
        <dbReference type="PROSITE" id="PS50262"/>
    </source>
</evidence>
<comment type="subcellular location">
    <subcellularLocation>
        <location evidence="1">Cell membrane</location>
        <topology evidence="1">Multi-pass membrane protein</topology>
    </subcellularLocation>
</comment>
<dbReference type="InterPro" id="IPR017452">
    <property type="entry name" value="GPCR_Rhodpsn_7TM"/>
</dbReference>
<dbReference type="PROSITE" id="PS50262">
    <property type="entry name" value="G_PROTEIN_RECEP_F1_2"/>
    <property type="match status" value="1"/>
</dbReference>
<protein>
    <recommendedName>
        <fullName evidence="12">G-protein coupled receptors family 1 profile domain-containing protein</fullName>
    </recommendedName>
</protein>
<feature type="region of interest" description="Disordered" evidence="10">
    <location>
        <begin position="29"/>
        <end position="96"/>
    </location>
</feature>
<feature type="transmembrane region" description="Helical" evidence="11">
    <location>
        <begin position="156"/>
        <end position="177"/>
    </location>
</feature>
<evidence type="ECO:0000256" key="6">
    <source>
        <dbReference type="ARBA" id="ARBA00023040"/>
    </source>
</evidence>
<keyword evidence="5 11" id="KW-1133">Transmembrane helix</keyword>
<evidence type="ECO:0000256" key="8">
    <source>
        <dbReference type="ARBA" id="ARBA00023170"/>
    </source>
</evidence>
<evidence type="ECO:0000256" key="10">
    <source>
        <dbReference type="SAM" id="MobiDB-lite"/>
    </source>
</evidence>
<feature type="domain" description="G-protein coupled receptors family 1 profile" evidence="12">
    <location>
        <begin position="169"/>
        <end position="307"/>
    </location>
</feature>
<gene>
    <name evidence="13" type="ORF">JTE90_015950</name>
</gene>
<name>A0AAV6U0N7_9ARAC</name>
<dbReference type="Gene3D" id="1.20.1070.10">
    <property type="entry name" value="Rhodopsin 7-helix transmembrane proteins"/>
    <property type="match status" value="1"/>
</dbReference>
<dbReference type="PRINTS" id="PR00237">
    <property type="entry name" value="GPCRRHODOPSN"/>
</dbReference>
<dbReference type="Pfam" id="PF00001">
    <property type="entry name" value="7tm_1"/>
    <property type="match status" value="1"/>
</dbReference>
<reference evidence="13 14" key="1">
    <citation type="journal article" date="2022" name="Nat. Ecol. Evol.">
        <title>A masculinizing supergene underlies an exaggerated male reproductive morph in a spider.</title>
        <authorList>
            <person name="Hendrickx F."/>
            <person name="De Corte Z."/>
            <person name="Sonet G."/>
            <person name="Van Belleghem S.M."/>
            <person name="Kostlbacher S."/>
            <person name="Vangestel C."/>
        </authorList>
    </citation>
    <scope>NUCLEOTIDE SEQUENCE [LARGE SCALE GENOMIC DNA]</scope>
    <source>
        <strain evidence="13">W744_W776</strain>
    </source>
</reference>
<keyword evidence="14" id="KW-1185">Reference proteome</keyword>
<evidence type="ECO:0000256" key="3">
    <source>
        <dbReference type="ARBA" id="ARBA00022475"/>
    </source>
</evidence>
<evidence type="ECO:0000256" key="2">
    <source>
        <dbReference type="ARBA" id="ARBA00010663"/>
    </source>
</evidence>
<feature type="transmembrane region" description="Helical" evidence="11">
    <location>
        <begin position="189"/>
        <end position="215"/>
    </location>
</feature>
<dbReference type="EMBL" id="JAFNEN010000774">
    <property type="protein sequence ID" value="KAG8177546.1"/>
    <property type="molecule type" value="Genomic_DNA"/>
</dbReference>
<evidence type="ECO:0000313" key="14">
    <source>
        <dbReference type="Proteomes" id="UP000827092"/>
    </source>
</evidence>
<dbReference type="PANTHER" id="PTHR24230">
    <property type="entry name" value="G-PROTEIN COUPLED RECEPTOR"/>
    <property type="match status" value="1"/>
</dbReference>
<evidence type="ECO:0000256" key="9">
    <source>
        <dbReference type="ARBA" id="ARBA00023224"/>
    </source>
</evidence>
<keyword evidence="4 11" id="KW-0812">Transmembrane</keyword>
<evidence type="ECO:0000313" key="13">
    <source>
        <dbReference type="EMBL" id="KAG8177546.1"/>
    </source>
</evidence>
<sequence>MNHQQHFGIFHHRKRNLFYDGNTFKVRIRSPRKSPRMESEEPHYSSKPSPERLRSETIHPKIPEQSQNVSSIKQHSKIESSIQQHSKNESSIKQHSKNFQNKDMDDFFSPQMPLPSEEHFLVIPSNDSYQNCSINGTTEQCLEHAPVLVHSTLVKAVILLVMAGLSMVGNAATLYSIIKTGRQSASTVYILLVQLAVADLLVAVFCLMADAIWSITVQWYGGNALCKFFKFMQMFSLYLSTYVLVLIGFDRLCAIRFPMARLRAKFYVRNGIVLIWSLSAIFSSPQVGVLPFLLFFLTLSLRSYHFR</sequence>
<dbReference type="GO" id="GO:0035237">
    <property type="term" value="F:corazonin receptor activity"/>
    <property type="evidence" value="ECO:0007669"/>
    <property type="project" value="TreeGrafter"/>
</dbReference>
<keyword evidence="8" id="KW-0675">Receptor</keyword>
<dbReference type="InterPro" id="IPR000276">
    <property type="entry name" value="GPCR_Rhodpsn"/>
</dbReference>
<comment type="similarity">
    <text evidence="2">Belongs to the G-protein coupled receptor 1 family.</text>
</comment>
<dbReference type="AlphaFoldDB" id="A0AAV6U0N7"/>
<feature type="transmembrane region" description="Helical" evidence="11">
    <location>
        <begin position="235"/>
        <end position="254"/>
    </location>
</feature>
<keyword evidence="7 11" id="KW-0472">Membrane</keyword>
<organism evidence="13 14">
    <name type="scientific">Oedothorax gibbosus</name>
    <dbReference type="NCBI Taxonomy" id="931172"/>
    <lineage>
        <taxon>Eukaryota</taxon>
        <taxon>Metazoa</taxon>
        <taxon>Ecdysozoa</taxon>
        <taxon>Arthropoda</taxon>
        <taxon>Chelicerata</taxon>
        <taxon>Arachnida</taxon>
        <taxon>Araneae</taxon>
        <taxon>Araneomorphae</taxon>
        <taxon>Entelegynae</taxon>
        <taxon>Araneoidea</taxon>
        <taxon>Linyphiidae</taxon>
        <taxon>Erigoninae</taxon>
        <taxon>Oedothorax</taxon>
    </lineage>
</organism>
<accession>A0AAV6U0N7</accession>
<evidence type="ECO:0000256" key="4">
    <source>
        <dbReference type="ARBA" id="ARBA00022692"/>
    </source>
</evidence>
<dbReference type="SUPFAM" id="SSF81321">
    <property type="entry name" value="Family A G protein-coupled receptor-like"/>
    <property type="match status" value="1"/>
</dbReference>
<comment type="caution">
    <text evidence="13">The sequence shown here is derived from an EMBL/GenBank/DDBJ whole genome shotgun (WGS) entry which is preliminary data.</text>
</comment>
<dbReference type="GO" id="GO:0005886">
    <property type="term" value="C:plasma membrane"/>
    <property type="evidence" value="ECO:0007669"/>
    <property type="project" value="UniProtKB-SubCell"/>
</dbReference>
<feature type="compositionally biased region" description="Basic and acidic residues" evidence="10">
    <location>
        <begin position="35"/>
        <end position="62"/>
    </location>
</feature>
<keyword evidence="6" id="KW-0297">G-protein coupled receptor</keyword>
<evidence type="ECO:0000256" key="7">
    <source>
        <dbReference type="ARBA" id="ARBA00023136"/>
    </source>
</evidence>
<evidence type="ECO:0000256" key="1">
    <source>
        <dbReference type="ARBA" id="ARBA00004651"/>
    </source>
</evidence>
<keyword evidence="3" id="KW-1003">Cell membrane</keyword>
<dbReference type="Proteomes" id="UP000827092">
    <property type="component" value="Unassembled WGS sequence"/>
</dbReference>
<feature type="compositionally biased region" description="Polar residues" evidence="10">
    <location>
        <begin position="64"/>
        <end position="85"/>
    </location>
</feature>
<evidence type="ECO:0000256" key="11">
    <source>
        <dbReference type="SAM" id="Phobius"/>
    </source>
</evidence>
<proteinExistence type="inferred from homology"/>
<dbReference type="PANTHER" id="PTHR24230:SF163">
    <property type="entry name" value="CORAZONIN RECEPTOR, ISOFORM B"/>
    <property type="match status" value="1"/>
</dbReference>
<evidence type="ECO:0000256" key="5">
    <source>
        <dbReference type="ARBA" id="ARBA00022989"/>
    </source>
</evidence>